<reference evidence="2 3" key="1">
    <citation type="submission" date="2016-10" db="EMBL/GenBank/DDBJ databases">
        <authorList>
            <person name="de Groot N.N."/>
        </authorList>
    </citation>
    <scope>NUCLEOTIDE SEQUENCE [LARGE SCALE GENOMIC DNA]</scope>
    <source>
        <strain evidence="2 3">DSM 21800</strain>
    </source>
</reference>
<proteinExistence type="predicted"/>
<dbReference type="RefSeq" id="WP_157683563.1">
    <property type="nucleotide sequence ID" value="NZ_LT629772.1"/>
</dbReference>
<name>A0A1H1WYL6_9ACTN</name>
<evidence type="ECO:0000313" key="3">
    <source>
        <dbReference type="Proteomes" id="UP000199103"/>
    </source>
</evidence>
<feature type="transmembrane region" description="Helical" evidence="1">
    <location>
        <begin position="43"/>
        <end position="64"/>
    </location>
</feature>
<sequence>MGSQGRTVRRRLWAVPVMFVVMTYVFTWFLAQPLRGGATAGSVTSWLLSTLVVSVPFLASLAVLAITRSTLVQITALGYAIVAGLAGLIMDIAVVTSEGSTAPVGLAVMLAVQLFVMAPLAVVVALIVGVTRRRRSLASAAREQ</sequence>
<evidence type="ECO:0000256" key="1">
    <source>
        <dbReference type="SAM" id="Phobius"/>
    </source>
</evidence>
<dbReference type="AlphaFoldDB" id="A0A1H1WYL6"/>
<keyword evidence="3" id="KW-1185">Reference proteome</keyword>
<organism evidence="2 3">
    <name type="scientific">Microlunatus soli</name>
    <dbReference type="NCBI Taxonomy" id="630515"/>
    <lineage>
        <taxon>Bacteria</taxon>
        <taxon>Bacillati</taxon>
        <taxon>Actinomycetota</taxon>
        <taxon>Actinomycetes</taxon>
        <taxon>Propionibacteriales</taxon>
        <taxon>Propionibacteriaceae</taxon>
        <taxon>Microlunatus</taxon>
    </lineage>
</organism>
<keyword evidence="1" id="KW-1133">Transmembrane helix</keyword>
<dbReference type="STRING" id="630515.SAMN04489812_3850"/>
<dbReference type="Proteomes" id="UP000199103">
    <property type="component" value="Chromosome I"/>
</dbReference>
<accession>A0A1H1WYL6</accession>
<protein>
    <submittedName>
        <fullName evidence="2">Uncharacterized protein</fullName>
    </submittedName>
</protein>
<evidence type="ECO:0000313" key="2">
    <source>
        <dbReference type="EMBL" id="SDT01841.1"/>
    </source>
</evidence>
<keyword evidence="1" id="KW-0472">Membrane</keyword>
<gene>
    <name evidence="2" type="ORF">SAMN04489812_3850</name>
</gene>
<dbReference type="EMBL" id="LT629772">
    <property type="protein sequence ID" value="SDT01841.1"/>
    <property type="molecule type" value="Genomic_DNA"/>
</dbReference>
<feature type="transmembrane region" description="Helical" evidence="1">
    <location>
        <begin position="76"/>
        <end position="95"/>
    </location>
</feature>
<keyword evidence="1" id="KW-0812">Transmembrane</keyword>
<feature type="transmembrane region" description="Helical" evidence="1">
    <location>
        <begin position="12"/>
        <end position="31"/>
    </location>
</feature>
<feature type="transmembrane region" description="Helical" evidence="1">
    <location>
        <begin position="107"/>
        <end position="130"/>
    </location>
</feature>